<feature type="domain" description="PPIase cyclophilin-type" evidence="7">
    <location>
        <begin position="24"/>
        <end position="182"/>
    </location>
</feature>
<comment type="catalytic activity">
    <reaction evidence="1">
        <text>[protein]-peptidylproline (omega=180) = [protein]-peptidylproline (omega=0)</text>
        <dbReference type="Rhea" id="RHEA:16237"/>
        <dbReference type="Rhea" id="RHEA-COMP:10747"/>
        <dbReference type="Rhea" id="RHEA-COMP:10748"/>
        <dbReference type="ChEBI" id="CHEBI:83833"/>
        <dbReference type="ChEBI" id="CHEBI:83834"/>
        <dbReference type="EC" id="5.2.1.8"/>
    </reaction>
</comment>
<feature type="compositionally biased region" description="Basic and acidic residues" evidence="6">
    <location>
        <begin position="225"/>
        <end position="243"/>
    </location>
</feature>
<keyword evidence="9" id="KW-1185">Reference proteome</keyword>
<dbReference type="EMBL" id="BDGG01000015">
    <property type="protein sequence ID" value="GAV07348.1"/>
    <property type="molecule type" value="Genomic_DNA"/>
</dbReference>
<comment type="similarity">
    <text evidence="2">Belongs to the cyclophilin-type PPIase family.</text>
</comment>
<evidence type="ECO:0000256" key="3">
    <source>
        <dbReference type="ARBA" id="ARBA00013194"/>
    </source>
</evidence>
<evidence type="ECO:0000256" key="1">
    <source>
        <dbReference type="ARBA" id="ARBA00000971"/>
    </source>
</evidence>
<evidence type="ECO:0000313" key="8">
    <source>
        <dbReference type="EMBL" id="GAV07348.1"/>
    </source>
</evidence>
<dbReference type="GO" id="GO:0016018">
    <property type="term" value="F:cyclosporin A binding"/>
    <property type="evidence" value="ECO:0007669"/>
    <property type="project" value="TreeGrafter"/>
</dbReference>
<dbReference type="GO" id="GO:0005829">
    <property type="term" value="C:cytosol"/>
    <property type="evidence" value="ECO:0007669"/>
    <property type="project" value="TreeGrafter"/>
</dbReference>
<dbReference type="SUPFAM" id="SSF50891">
    <property type="entry name" value="Cyclophilin-like"/>
    <property type="match status" value="1"/>
</dbReference>
<evidence type="ECO:0000256" key="5">
    <source>
        <dbReference type="ARBA" id="ARBA00023235"/>
    </source>
</evidence>
<gene>
    <name evidence="8" type="primary">RvY_17188-1</name>
    <name evidence="8" type="synonym">RvY_17188.1</name>
    <name evidence="8" type="ORF">RvY_17188</name>
</gene>
<keyword evidence="5" id="KW-0413">Isomerase</keyword>
<feature type="compositionally biased region" description="Basic residues" evidence="6">
    <location>
        <begin position="414"/>
        <end position="424"/>
    </location>
</feature>
<reference evidence="8 9" key="1">
    <citation type="journal article" date="2016" name="Nat. Commun.">
        <title>Extremotolerant tardigrade genome and improved radiotolerance of human cultured cells by tardigrade-unique protein.</title>
        <authorList>
            <person name="Hashimoto T."/>
            <person name="Horikawa D.D."/>
            <person name="Saito Y."/>
            <person name="Kuwahara H."/>
            <person name="Kozuka-Hata H."/>
            <person name="Shin-I T."/>
            <person name="Minakuchi Y."/>
            <person name="Ohishi K."/>
            <person name="Motoyama A."/>
            <person name="Aizu T."/>
            <person name="Enomoto A."/>
            <person name="Kondo K."/>
            <person name="Tanaka S."/>
            <person name="Hara Y."/>
            <person name="Koshikawa S."/>
            <person name="Sagara H."/>
            <person name="Miura T."/>
            <person name="Yokobori S."/>
            <person name="Miyagawa K."/>
            <person name="Suzuki Y."/>
            <person name="Kubo T."/>
            <person name="Oyama M."/>
            <person name="Kohara Y."/>
            <person name="Fujiyama A."/>
            <person name="Arakawa K."/>
            <person name="Katayama T."/>
            <person name="Toyoda A."/>
            <person name="Kunieda T."/>
        </authorList>
    </citation>
    <scope>NUCLEOTIDE SEQUENCE [LARGE SCALE GENOMIC DNA]</scope>
    <source>
        <strain evidence="8 9">YOKOZUNA-1</strain>
    </source>
</reference>
<dbReference type="GO" id="GO:0003755">
    <property type="term" value="F:peptidyl-prolyl cis-trans isomerase activity"/>
    <property type="evidence" value="ECO:0007669"/>
    <property type="project" value="UniProtKB-KW"/>
</dbReference>
<dbReference type="PRINTS" id="PR00153">
    <property type="entry name" value="CSAPPISMRASE"/>
</dbReference>
<dbReference type="PANTHER" id="PTHR11071:SF561">
    <property type="entry name" value="PEPTIDYL-PROLYL CIS-TRANS ISOMERASE D-RELATED"/>
    <property type="match status" value="1"/>
</dbReference>
<feature type="compositionally biased region" description="Basic residues" evidence="6">
    <location>
        <begin position="214"/>
        <end position="224"/>
    </location>
</feature>
<dbReference type="OrthoDB" id="10066383at2759"/>
<feature type="compositionally biased region" description="Basic and acidic residues" evidence="6">
    <location>
        <begin position="251"/>
        <end position="263"/>
    </location>
</feature>
<feature type="compositionally biased region" description="Basic and acidic residues" evidence="6">
    <location>
        <begin position="510"/>
        <end position="531"/>
    </location>
</feature>
<feature type="compositionally biased region" description="Basic and acidic residues" evidence="6">
    <location>
        <begin position="480"/>
        <end position="495"/>
    </location>
</feature>
<dbReference type="Proteomes" id="UP000186922">
    <property type="component" value="Unassembled WGS sequence"/>
</dbReference>
<accession>A0A1D1W595</accession>
<organism evidence="8 9">
    <name type="scientific">Ramazzottius varieornatus</name>
    <name type="common">Water bear</name>
    <name type="synonym">Tardigrade</name>
    <dbReference type="NCBI Taxonomy" id="947166"/>
    <lineage>
        <taxon>Eukaryota</taxon>
        <taxon>Metazoa</taxon>
        <taxon>Ecdysozoa</taxon>
        <taxon>Tardigrada</taxon>
        <taxon>Eutardigrada</taxon>
        <taxon>Parachela</taxon>
        <taxon>Hypsibioidea</taxon>
        <taxon>Ramazzottiidae</taxon>
        <taxon>Ramazzottius</taxon>
    </lineage>
</organism>
<dbReference type="InterPro" id="IPR020892">
    <property type="entry name" value="Cyclophilin-type_PPIase_CS"/>
</dbReference>
<feature type="compositionally biased region" description="Basic residues" evidence="6">
    <location>
        <begin position="436"/>
        <end position="452"/>
    </location>
</feature>
<proteinExistence type="inferred from homology"/>
<feature type="region of interest" description="Disordered" evidence="6">
    <location>
        <begin position="191"/>
        <end position="541"/>
    </location>
</feature>
<dbReference type="InterPro" id="IPR002130">
    <property type="entry name" value="Cyclophilin-type_PPIase_dom"/>
</dbReference>
<dbReference type="PROSITE" id="PS00170">
    <property type="entry name" value="CSA_PPIASE_1"/>
    <property type="match status" value="1"/>
</dbReference>
<dbReference type="PANTHER" id="PTHR11071">
    <property type="entry name" value="PEPTIDYL-PROLYL CIS-TRANS ISOMERASE"/>
    <property type="match status" value="1"/>
</dbReference>
<dbReference type="Gene3D" id="2.40.100.10">
    <property type="entry name" value="Cyclophilin-like"/>
    <property type="match status" value="1"/>
</dbReference>
<feature type="compositionally biased region" description="Basic and acidic residues" evidence="6">
    <location>
        <begin position="397"/>
        <end position="413"/>
    </location>
</feature>
<dbReference type="AlphaFoldDB" id="A0A1D1W595"/>
<evidence type="ECO:0000256" key="4">
    <source>
        <dbReference type="ARBA" id="ARBA00023110"/>
    </source>
</evidence>
<evidence type="ECO:0000256" key="2">
    <source>
        <dbReference type="ARBA" id="ARBA00007365"/>
    </source>
</evidence>
<dbReference type="Pfam" id="PF00160">
    <property type="entry name" value="Pro_isomerase"/>
    <property type="match status" value="1"/>
</dbReference>
<evidence type="ECO:0000313" key="9">
    <source>
        <dbReference type="Proteomes" id="UP000186922"/>
    </source>
</evidence>
<feature type="compositionally biased region" description="Basic residues" evidence="6">
    <location>
        <begin position="496"/>
        <end position="509"/>
    </location>
</feature>
<evidence type="ECO:0000256" key="6">
    <source>
        <dbReference type="SAM" id="MobiDB-lite"/>
    </source>
</evidence>
<dbReference type="EC" id="5.2.1.8" evidence="3"/>
<dbReference type="GO" id="GO:0006457">
    <property type="term" value="P:protein folding"/>
    <property type="evidence" value="ECO:0007669"/>
    <property type="project" value="InterPro"/>
</dbReference>
<dbReference type="InterPro" id="IPR029000">
    <property type="entry name" value="Cyclophilin-like_dom_sf"/>
</dbReference>
<dbReference type="STRING" id="947166.A0A1D1W595"/>
<feature type="compositionally biased region" description="Basic and acidic residues" evidence="6">
    <location>
        <begin position="356"/>
        <end position="367"/>
    </location>
</feature>
<dbReference type="FunFam" id="2.40.100.10:FF:000022">
    <property type="entry name" value="Peptidyl-prolyl cis-trans isomerase CYP95"/>
    <property type="match status" value="1"/>
</dbReference>
<feature type="compositionally biased region" description="Basic residues" evidence="6">
    <location>
        <begin position="329"/>
        <end position="339"/>
    </location>
</feature>
<comment type="caution">
    <text evidence="8">The sequence shown here is derived from an EMBL/GenBank/DDBJ whole genome shotgun (WGS) entry which is preliminary data.</text>
</comment>
<name>A0A1D1W595_RAMVA</name>
<protein>
    <recommendedName>
        <fullName evidence="3">peptidylprolyl isomerase</fullName>
        <ecNumber evidence="3">5.2.1.8</ecNumber>
    </recommendedName>
</protein>
<feature type="compositionally biased region" description="Low complexity" evidence="6">
    <location>
        <begin position="470"/>
        <end position="479"/>
    </location>
</feature>
<sequence>MNKPVAKFRKRCYLDMTVGETGRDRPIGRIIIELFDDIVPKTAENFRGLATAEYGMGQTTGKKLSYNGVVFHRVIRGFMIQAGDFSAHDGTGGESVYGGKFQDENFTMKHDKPYLLSMANAGPNTNGSQFFITCVPCSSLDNKHVVFGQVIAGKEVVDEIEKLATDERDRPILPVKIAKCGELVPVFPSAGKDKGKKKAVSTDESSSDTENDKRKKKKKKAKKKAKEEKKKAKVEEAEKKVEPEPVFCTIRPEEIPDIPENKFLRRFTSPKPELDAEGKPIQPEGGGSSQVTSNTDAGRNGQGRNEVPAQNGERPRPQAIKFDCDGRKVRGRGFVRYSRRSVTPPHWKKPVANSSRPREDVQQKPSDRNGINRQTSRIDDRRSSPARNGVRKRSPERRKERSLSRNREKDRSRDRKRSRSRLRERKTFYDRLLGGHSRKPRRSGSRSPRRTLQKGDETVGSPAKRFAAVRGSGSRSRSASRSEQRRRTRSQDRSRSPRRRTKSRSGRRSPSRERDRNRQSSSRGYKDKHTPSLEQKYISYF</sequence>
<dbReference type="PROSITE" id="PS50072">
    <property type="entry name" value="CSA_PPIASE_2"/>
    <property type="match status" value="1"/>
</dbReference>
<keyword evidence="4" id="KW-0697">Rotamase</keyword>
<evidence type="ECO:0000259" key="7">
    <source>
        <dbReference type="PROSITE" id="PS50072"/>
    </source>
</evidence>